<dbReference type="PANTHER" id="PTHR23280">
    <property type="entry name" value="4.1 G PROTEIN"/>
    <property type="match status" value="1"/>
</dbReference>
<dbReference type="Gene3D" id="2.30.29.30">
    <property type="entry name" value="Pleckstrin-homology domain (PH domain)/Phosphotyrosine-binding domain (PTB)"/>
    <property type="match status" value="1"/>
</dbReference>
<dbReference type="Pfam" id="PF08736">
    <property type="entry name" value="FA"/>
    <property type="match status" value="1"/>
</dbReference>
<dbReference type="OrthoDB" id="6266673at2759"/>
<keyword evidence="4" id="KW-1185">Reference proteome</keyword>
<reference evidence="3 4" key="1">
    <citation type="journal article" date="2015" name="Nat. Commun.">
        <title>Lucilia cuprina genome unlocks parasitic fly biology to underpin future interventions.</title>
        <authorList>
            <person name="Anstead C.A."/>
            <person name="Korhonen P.K."/>
            <person name="Young N.D."/>
            <person name="Hall R.S."/>
            <person name="Jex A.R."/>
            <person name="Murali S.C."/>
            <person name="Hughes D.S."/>
            <person name="Lee S.F."/>
            <person name="Perry T."/>
            <person name="Stroehlein A.J."/>
            <person name="Ansell B.R."/>
            <person name="Breugelmans B."/>
            <person name="Hofmann A."/>
            <person name="Qu J."/>
            <person name="Dugan S."/>
            <person name="Lee S.L."/>
            <person name="Chao H."/>
            <person name="Dinh H."/>
            <person name="Han Y."/>
            <person name="Doddapaneni H.V."/>
            <person name="Worley K.C."/>
            <person name="Muzny D.M."/>
            <person name="Ioannidis P."/>
            <person name="Waterhouse R.M."/>
            <person name="Zdobnov E.M."/>
            <person name="James P.J."/>
            <person name="Bagnall N.H."/>
            <person name="Kotze A.C."/>
            <person name="Gibbs R.A."/>
            <person name="Richards S."/>
            <person name="Batterham P."/>
            <person name="Gasser R.B."/>
        </authorList>
    </citation>
    <scope>NUCLEOTIDE SEQUENCE [LARGE SCALE GENOMIC DNA]</scope>
    <source>
        <strain evidence="3 4">LS</strain>
        <tissue evidence="3">Full body</tissue>
    </source>
</reference>
<feature type="transmembrane region" description="Helical" evidence="1">
    <location>
        <begin position="353"/>
        <end position="376"/>
    </location>
</feature>
<dbReference type="OMA" id="YCSLGEA"/>
<dbReference type="InterPro" id="IPR000299">
    <property type="entry name" value="FERM_domain"/>
</dbReference>
<feature type="non-terminal residue" evidence="3">
    <location>
        <position position="415"/>
    </location>
</feature>
<dbReference type="EMBL" id="JRES01000928">
    <property type="protein sequence ID" value="KNC27224.1"/>
    <property type="molecule type" value="Genomic_DNA"/>
</dbReference>
<keyword evidence="1" id="KW-0472">Membrane</keyword>
<sequence>MNLALRQTETLEKKIMELHKKRQPYQDPSVAIDEFMGIARGLETYGIDPHPVKDHRGSQLYIGINYSGISTFISGKRSQHFRWNEVHKINFEGKMFIAHLSYTDASREPKKHTIGFKCSSNVTCRYLWRCAIEQMLFFTLPNSQHAAVVTGGGFFSWGTKFKYTGRTEREILTESINALREQKLTNSSTSYSSLPRSTMSEPLSNCTMPATDSPSNIVFSQNLGYDVSGNSGIQGPSLEPVSEEARMRASSNFENINMLNNCSNAEISNYYLKTEDSILYSSPESAAFTTYNSDAVPPRNSEKRLNSYFQHQQSNSTTINSCLSTSTTSKSNDNLTSDNHYTNSAKGVRKFHFINAFIPSFVFVVIVMTISAIIVLESDSDIFEQIRNLPEMISLRYQYYQPLKEYILQKVGRKT</sequence>
<dbReference type="SUPFAM" id="SSF50729">
    <property type="entry name" value="PH domain-like"/>
    <property type="match status" value="1"/>
</dbReference>
<dbReference type="Pfam" id="PF09380">
    <property type="entry name" value="FERM_C"/>
    <property type="match status" value="1"/>
</dbReference>
<dbReference type="InterPro" id="IPR014847">
    <property type="entry name" value="FA"/>
</dbReference>
<dbReference type="FunFam" id="2.30.29.30:FF:000381">
    <property type="entry name" value="FERM domain-containing protein"/>
    <property type="match status" value="1"/>
</dbReference>
<dbReference type="AlphaFoldDB" id="A0A0L0C714"/>
<evidence type="ECO:0000256" key="1">
    <source>
        <dbReference type="SAM" id="Phobius"/>
    </source>
</evidence>
<dbReference type="GO" id="GO:0031032">
    <property type="term" value="P:actomyosin structure organization"/>
    <property type="evidence" value="ECO:0007669"/>
    <property type="project" value="TreeGrafter"/>
</dbReference>
<evidence type="ECO:0000313" key="4">
    <source>
        <dbReference type="Proteomes" id="UP000037069"/>
    </source>
</evidence>
<dbReference type="SMART" id="SM01196">
    <property type="entry name" value="FERM_C"/>
    <property type="match status" value="1"/>
</dbReference>
<evidence type="ECO:0000259" key="2">
    <source>
        <dbReference type="PROSITE" id="PS50057"/>
    </source>
</evidence>
<protein>
    <recommendedName>
        <fullName evidence="2">FERM domain-containing protein</fullName>
    </recommendedName>
</protein>
<organism evidence="3 4">
    <name type="scientific">Lucilia cuprina</name>
    <name type="common">Green bottle fly</name>
    <name type="synonym">Australian sheep blowfly</name>
    <dbReference type="NCBI Taxonomy" id="7375"/>
    <lineage>
        <taxon>Eukaryota</taxon>
        <taxon>Metazoa</taxon>
        <taxon>Ecdysozoa</taxon>
        <taxon>Arthropoda</taxon>
        <taxon>Hexapoda</taxon>
        <taxon>Insecta</taxon>
        <taxon>Pterygota</taxon>
        <taxon>Neoptera</taxon>
        <taxon>Endopterygota</taxon>
        <taxon>Diptera</taxon>
        <taxon>Brachycera</taxon>
        <taxon>Muscomorpha</taxon>
        <taxon>Oestroidea</taxon>
        <taxon>Calliphoridae</taxon>
        <taxon>Luciliinae</taxon>
        <taxon>Lucilia</taxon>
    </lineage>
</organism>
<dbReference type="GO" id="GO:0005856">
    <property type="term" value="C:cytoskeleton"/>
    <property type="evidence" value="ECO:0007669"/>
    <property type="project" value="TreeGrafter"/>
</dbReference>
<dbReference type="PROSITE" id="PS50057">
    <property type="entry name" value="FERM_3"/>
    <property type="match status" value="1"/>
</dbReference>
<dbReference type="PANTHER" id="PTHR23280:SF32">
    <property type="entry name" value="FI22325P1"/>
    <property type="match status" value="1"/>
</dbReference>
<name>A0A0L0C714_LUCCU</name>
<keyword evidence="1" id="KW-1133">Transmembrane helix</keyword>
<proteinExistence type="predicted"/>
<dbReference type="CDD" id="cd13192">
    <property type="entry name" value="FERM_C_FRMD3_FRMD5"/>
    <property type="match status" value="1"/>
</dbReference>
<evidence type="ECO:0000313" key="3">
    <source>
        <dbReference type="EMBL" id="KNC27224.1"/>
    </source>
</evidence>
<dbReference type="InterPro" id="IPR011993">
    <property type="entry name" value="PH-like_dom_sf"/>
</dbReference>
<comment type="caution">
    <text evidence="3">The sequence shown here is derived from an EMBL/GenBank/DDBJ whole genome shotgun (WGS) entry which is preliminary data.</text>
</comment>
<gene>
    <name evidence="3" type="ORF">FF38_10039</name>
</gene>
<dbReference type="Proteomes" id="UP000037069">
    <property type="component" value="Unassembled WGS sequence"/>
</dbReference>
<dbReference type="STRING" id="7375.A0A0L0C714"/>
<dbReference type="InterPro" id="IPR018980">
    <property type="entry name" value="FERM_PH-like_C"/>
</dbReference>
<dbReference type="SMART" id="SM01195">
    <property type="entry name" value="FA"/>
    <property type="match status" value="1"/>
</dbReference>
<feature type="domain" description="FERM" evidence="2">
    <location>
        <begin position="1"/>
        <end position="142"/>
    </location>
</feature>
<accession>A0A0L0C714</accession>
<keyword evidence="1" id="KW-0812">Transmembrane</keyword>